<keyword evidence="4" id="KW-1003">Cell membrane</keyword>
<keyword evidence="5" id="KW-0597">Phosphoprotein</keyword>
<keyword evidence="9" id="KW-0418">Kinase</keyword>
<evidence type="ECO:0000256" key="14">
    <source>
        <dbReference type="SAM" id="Phobius"/>
    </source>
</evidence>
<dbReference type="SMART" id="SM00304">
    <property type="entry name" value="HAMP"/>
    <property type="match status" value="1"/>
</dbReference>
<evidence type="ECO:0000259" key="15">
    <source>
        <dbReference type="PROSITE" id="PS50109"/>
    </source>
</evidence>
<feature type="transmembrane region" description="Helical" evidence="14">
    <location>
        <begin position="190"/>
        <end position="208"/>
    </location>
</feature>
<dbReference type="AlphaFoldDB" id="A0A0V8M2W1"/>
<keyword evidence="7 14" id="KW-0812">Transmembrane</keyword>
<dbReference type="Pfam" id="PF00512">
    <property type="entry name" value="HisKA"/>
    <property type="match status" value="1"/>
</dbReference>
<keyword evidence="8" id="KW-0547">Nucleotide-binding</keyword>
<proteinExistence type="predicted"/>
<keyword evidence="12" id="KW-0902">Two-component regulatory system</keyword>
<evidence type="ECO:0000256" key="11">
    <source>
        <dbReference type="ARBA" id="ARBA00022989"/>
    </source>
</evidence>
<dbReference type="InterPro" id="IPR003660">
    <property type="entry name" value="HAMP_dom"/>
</dbReference>
<comment type="catalytic activity">
    <reaction evidence="1">
        <text>ATP + protein L-histidine = ADP + protein N-phospho-L-histidine.</text>
        <dbReference type="EC" id="2.7.13.3"/>
    </reaction>
</comment>
<dbReference type="Gene3D" id="3.30.565.10">
    <property type="entry name" value="Histidine kinase-like ATPase, C-terminal domain"/>
    <property type="match status" value="1"/>
</dbReference>
<dbReference type="InterPro" id="IPR036890">
    <property type="entry name" value="HATPase_C_sf"/>
</dbReference>
<evidence type="ECO:0000256" key="9">
    <source>
        <dbReference type="ARBA" id="ARBA00022777"/>
    </source>
</evidence>
<dbReference type="SUPFAM" id="SSF47384">
    <property type="entry name" value="Homodimeric domain of signal transducing histidine kinase"/>
    <property type="match status" value="1"/>
</dbReference>
<dbReference type="Gene3D" id="1.10.287.130">
    <property type="match status" value="1"/>
</dbReference>
<evidence type="ECO:0000313" key="17">
    <source>
        <dbReference type="EMBL" id="KSV18118.1"/>
    </source>
</evidence>
<evidence type="ECO:0000256" key="12">
    <source>
        <dbReference type="ARBA" id="ARBA00023012"/>
    </source>
</evidence>
<evidence type="ECO:0000256" key="13">
    <source>
        <dbReference type="ARBA" id="ARBA00023136"/>
    </source>
</evidence>
<dbReference type="EC" id="2.7.13.3" evidence="3"/>
<accession>A0A0V8M2W1</accession>
<dbReference type="InterPro" id="IPR003594">
    <property type="entry name" value="HATPase_dom"/>
</dbReference>
<protein>
    <recommendedName>
        <fullName evidence="3">histidine kinase</fullName>
        <ecNumber evidence="3">2.7.13.3</ecNumber>
    </recommendedName>
</protein>
<dbReference type="PROSITE" id="PS50885">
    <property type="entry name" value="HAMP"/>
    <property type="match status" value="1"/>
</dbReference>
<comment type="caution">
    <text evidence="17">The sequence shown here is derived from an EMBL/GenBank/DDBJ whole genome shotgun (WGS) entry which is preliminary data.</text>
</comment>
<evidence type="ECO:0000256" key="8">
    <source>
        <dbReference type="ARBA" id="ARBA00022741"/>
    </source>
</evidence>
<dbReference type="RefSeq" id="WP_058292432.1">
    <property type="nucleotide sequence ID" value="NZ_JGYD01000018.1"/>
</dbReference>
<evidence type="ECO:0000256" key="3">
    <source>
        <dbReference type="ARBA" id="ARBA00012438"/>
    </source>
</evidence>
<dbReference type="GO" id="GO:0005886">
    <property type="term" value="C:plasma membrane"/>
    <property type="evidence" value="ECO:0007669"/>
    <property type="project" value="UniProtKB-SubCell"/>
</dbReference>
<dbReference type="OrthoDB" id="9786919at2"/>
<dbReference type="FunFam" id="3.30.565.10:FF:000006">
    <property type="entry name" value="Sensor histidine kinase WalK"/>
    <property type="match status" value="1"/>
</dbReference>
<dbReference type="PANTHER" id="PTHR45528">
    <property type="entry name" value="SENSOR HISTIDINE KINASE CPXA"/>
    <property type="match status" value="1"/>
</dbReference>
<dbReference type="InterPro" id="IPR036097">
    <property type="entry name" value="HisK_dim/P_sf"/>
</dbReference>
<dbReference type="PROSITE" id="PS50109">
    <property type="entry name" value="HIS_KIN"/>
    <property type="match status" value="1"/>
</dbReference>
<keyword evidence="10" id="KW-0067">ATP-binding</keyword>
<dbReference type="PANTHER" id="PTHR45528:SF1">
    <property type="entry name" value="SENSOR HISTIDINE KINASE CPXA"/>
    <property type="match status" value="1"/>
</dbReference>
<keyword evidence="6" id="KW-0808">Transferase</keyword>
<dbReference type="Gene3D" id="6.10.340.10">
    <property type="match status" value="1"/>
</dbReference>
<evidence type="ECO:0000256" key="7">
    <source>
        <dbReference type="ARBA" id="ARBA00022692"/>
    </source>
</evidence>
<dbReference type="Proteomes" id="UP000053577">
    <property type="component" value="Unassembled WGS sequence"/>
</dbReference>
<dbReference type="EMBL" id="JGYD01000018">
    <property type="protein sequence ID" value="KSV18118.1"/>
    <property type="molecule type" value="Genomic_DNA"/>
</dbReference>
<sequence length="491" mass="53664">MKTLNSKLISLYVISVFIIVTVVFMVTEYLAYNRAETNALQLMEIGPGYINGATPDTIATEAKNNGENIHALLSGLITGNTATSVLNDFYLLFSSSTPSGFSDGTKISILPEKFNSANYYTLEASSSNLGPLSFGDDYFPLTISSYLEGLPWRRLYYSAVDGYDGIVIISSLDIRFLPEHNWLNKVPGDVIMVSPLVAISAVLLGFVITRLTVSPITKLTIYAEKLAAGALHERTTFASSDELGRLACSLNKMATKLQKTFDTQKKFVSSAAHEMKTPLASMKTAVTGALTNNRTDEKYLQLMEFLSDRIYSQERLINDLLLQAKADEVGLSPADNKIDIIEVINKVSTEFAPVFEEHSLTLTIVIEESLKQHHPYVSGNIRQLSSLFSNLIDNAIKNTPDNGEIGIEITLADKGLIIKVSDTGCGIAPEHLDKIFSRFYKVTEDRTPESGFGLGLSICQSIATRHGGNITVESTPGKGSIFTIDLPLVSK</sequence>
<dbReference type="SMART" id="SM00388">
    <property type="entry name" value="HisKA"/>
    <property type="match status" value="1"/>
</dbReference>
<evidence type="ECO:0000259" key="16">
    <source>
        <dbReference type="PROSITE" id="PS50885"/>
    </source>
</evidence>
<evidence type="ECO:0000256" key="6">
    <source>
        <dbReference type="ARBA" id="ARBA00022679"/>
    </source>
</evidence>
<dbReference type="CDD" id="cd00082">
    <property type="entry name" value="HisKA"/>
    <property type="match status" value="1"/>
</dbReference>
<dbReference type="GO" id="GO:0005524">
    <property type="term" value="F:ATP binding"/>
    <property type="evidence" value="ECO:0007669"/>
    <property type="project" value="UniProtKB-KW"/>
</dbReference>
<keyword evidence="11 14" id="KW-1133">Transmembrane helix</keyword>
<evidence type="ECO:0000256" key="10">
    <source>
        <dbReference type="ARBA" id="ARBA00022840"/>
    </source>
</evidence>
<dbReference type="PRINTS" id="PR00344">
    <property type="entry name" value="BCTRLSENSOR"/>
</dbReference>
<evidence type="ECO:0000256" key="5">
    <source>
        <dbReference type="ARBA" id="ARBA00022553"/>
    </source>
</evidence>
<dbReference type="Pfam" id="PF00672">
    <property type="entry name" value="HAMP"/>
    <property type="match status" value="1"/>
</dbReference>
<dbReference type="Pfam" id="PF02518">
    <property type="entry name" value="HATPase_c"/>
    <property type="match status" value="1"/>
</dbReference>
<evidence type="ECO:0000256" key="4">
    <source>
        <dbReference type="ARBA" id="ARBA00022475"/>
    </source>
</evidence>
<name>A0A0V8M2W1_9CHLR</name>
<reference evidence="17 18" key="1">
    <citation type="journal article" date="2015" name="Sci. Rep.">
        <title>A comparative genomics and reductive dehalogenase gene transcription study of two chloroethene-respiring bacteria, Dehalococcoides mccartyi strains MB and 11a.</title>
        <authorList>
            <person name="Low A."/>
            <person name="Shen Z."/>
            <person name="Cheng D."/>
            <person name="Rogers M.J."/>
            <person name="Lee P.K."/>
            <person name="He J."/>
        </authorList>
    </citation>
    <scope>NUCLEOTIDE SEQUENCE [LARGE SCALE GENOMIC DNA]</scope>
    <source>
        <strain evidence="17 18">MB</strain>
    </source>
</reference>
<comment type="subcellular location">
    <subcellularLocation>
        <location evidence="2">Cell membrane</location>
        <topology evidence="2">Multi-pass membrane protein</topology>
    </subcellularLocation>
</comment>
<feature type="transmembrane region" description="Helical" evidence="14">
    <location>
        <begin position="12"/>
        <end position="32"/>
    </location>
</feature>
<feature type="domain" description="HAMP" evidence="16">
    <location>
        <begin position="210"/>
        <end position="262"/>
    </location>
</feature>
<dbReference type="CDD" id="cd00075">
    <property type="entry name" value="HATPase"/>
    <property type="match status" value="1"/>
</dbReference>
<organism evidence="17 18">
    <name type="scientific">Dehalococcoides mccartyi</name>
    <dbReference type="NCBI Taxonomy" id="61435"/>
    <lineage>
        <taxon>Bacteria</taxon>
        <taxon>Bacillati</taxon>
        <taxon>Chloroflexota</taxon>
        <taxon>Dehalococcoidia</taxon>
        <taxon>Dehalococcoidales</taxon>
        <taxon>Dehalococcoidaceae</taxon>
        <taxon>Dehalococcoides</taxon>
    </lineage>
</organism>
<evidence type="ECO:0000256" key="1">
    <source>
        <dbReference type="ARBA" id="ARBA00000085"/>
    </source>
</evidence>
<dbReference type="GO" id="GO:0000155">
    <property type="term" value="F:phosphorelay sensor kinase activity"/>
    <property type="evidence" value="ECO:0007669"/>
    <property type="project" value="InterPro"/>
</dbReference>
<dbReference type="InterPro" id="IPR005467">
    <property type="entry name" value="His_kinase_dom"/>
</dbReference>
<dbReference type="PATRIC" id="fig|61435.5.peg.870"/>
<evidence type="ECO:0000256" key="2">
    <source>
        <dbReference type="ARBA" id="ARBA00004651"/>
    </source>
</evidence>
<evidence type="ECO:0000313" key="18">
    <source>
        <dbReference type="Proteomes" id="UP000053577"/>
    </source>
</evidence>
<dbReference type="InterPro" id="IPR003661">
    <property type="entry name" value="HisK_dim/P_dom"/>
</dbReference>
<dbReference type="CDD" id="cd06225">
    <property type="entry name" value="HAMP"/>
    <property type="match status" value="1"/>
</dbReference>
<keyword evidence="13 14" id="KW-0472">Membrane</keyword>
<dbReference type="InterPro" id="IPR050398">
    <property type="entry name" value="HssS/ArlS-like"/>
</dbReference>
<dbReference type="InterPro" id="IPR004358">
    <property type="entry name" value="Sig_transdc_His_kin-like_C"/>
</dbReference>
<dbReference type="SUPFAM" id="SSF55874">
    <property type="entry name" value="ATPase domain of HSP90 chaperone/DNA topoisomerase II/histidine kinase"/>
    <property type="match status" value="1"/>
</dbReference>
<feature type="domain" description="Histidine kinase" evidence="15">
    <location>
        <begin position="270"/>
        <end position="490"/>
    </location>
</feature>
<dbReference type="SMART" id="SM00387">
    <property type="entry name" value="HATPase_c"/>
    <property type="match status" value="1"/>
</dbReference>
<dbReference type="SUPFAM" id="SSF158472">
    <property type="entry name" value="HAMP domain-like"/>
    <property type="match status" value="1"/>
</dbReference>
<gene>
    <name evidence="17" type="ORF">DA01_04385</name>
</gene>